<dbReference type="Proteomes" id="UP000181801">
    <property type="component" value="Unassembled WGS sequence"/>
</dbReference>
<feature type="region of interest" description="Disordered" evidence="6">
    <location>
        <begin position="239"/>
        <end position="264"/>
    </location>
</feature>
<evidence type="ECO:0000256" key="4">
    <source>
        <dbReference type="ARBA" id="ARBA00022801"/>
    </source>
</evidence>
<evidence type="ECO:0000256" key="2">
    <source>
        <dbReference type="ARBA" id="ARBA00012662"/>
    </source>
</evidence>
<keyword evidence="3" id="KW-0732">Signal</keyword>
<dbReference type="InterPro" id="IPR057739">
    <property type="entry name" value="Glyco_hydro_29_N"/>
</dbReference>
<feature type="domain" description="Glycoside hydrolase family 29 N-terminal" evidence="7">
    <location>
        <begin position="55"/>
        <end position="345"/>
    </location>
</feature>
<name>A0A1S2W1W0_BIFLN</name>
<dbReference type="Gene3D" id="2.60.120.260">
    <property type="entry name" value="Galactose-binding domain-like"/>
    <property type="match status" value="1"/>
</dbReference>
<comment type="similarity">
    <text evidence="1">Belongs to the glycosyl hydrolase 29 family.</text>
</comment>
<dbReference type="InterPro" id="IPR017853">
    <property type="entry name" value="GH"/>
</dbReference>
<accession>A0A1S2W1W0</accession>
<keyword evidence="5" id="KW-0326">Glycosidase</keyword>
<dbReference type="AlphaFoldDB" id="A0A1S2W1W0"/>
<dbReference type="SUPFAM" id="SSF49785">
    <property type="entry name" value="Galactose-binding domain-like"/>
    <property type="match status" value="1"/>
</dbReference>
<proteinExistence type="inferred from homology"/>
<dbReference type="PANTHER" id="PTHR10030:SF37">
    <property type="entry name" value="ALPHA-L-FUCOSIDASE-RELATED"/>
    <property type="match status" value="1"/>
</dbReference>
<evidence type="ECO:0000256" key="5">
    <source>
        <dbReference type="ARBA" id="ARBA00023295"/>
    </source>
</evidence>
<evidence type="ECO:0000256" key="1">
    <source>
        <dbReference type="ARBA" id="ARBA00007951"/>
    </source>
</evidence>
<evidence type="ECO:0000256" key="6">
    <source>
        <dbReference type="SAM" id="MobiDB-lite"/>
    </source>
</evidence>
<dbReference type="EC" id="3.2.1.51" evidence="2"/>
<dbReference type="SMART" id="SM00812">
    <property type="entry name" value="Alpha_L_fucos"/>
    <property type="match status" value="1"/>
</dbReference>
<dbReference type="GO" id="GO:0016139">
    <property type="term" value="P:glycoside catabolic process"/>
    <property type="evidence" value="ECO:0007669"/>
    <property type="project" value="TreeGrafter"/>
</dbReference>
<evidence type="ECO:0000256" key="3">
    <source>
        <dbReference type="ARBA" id="ARBA00022729"/>
    </source>
</evidence>
<gene>
    <name evidence="8" type="ORF">BFS26_02155</name>
</gene>
<keyword evidence="4" id="KW-0378">Hydrolase</keyword>
<reference evidence="8 9" key="1">
    <citation type="journal article" date="2016" name="BMC Microbiol.">
        <title>Fucosyllactose and L-fucose utilization of infant Bifidobacterium longum and Bifidobacterium kashiwanohense.</title>
        <authorList>
            <person name="Bunesova V."/>
            <person name="Lacroix C."/>
            <person name="Schwab C."/>
        </authorList>
    </citation>
    <scope>NUCLEOTIDE SEQUENCE [LARGE SCALE GENOMIC DNA]</scope>
    <source>
        <strain evidence="8 9">BSM11-5</strain>
    </source>
</reference>
<dbReference type="Gene3D" id="3.20.20.80">
    <property type="entry name" value="Glycosidases"/>
    <property type="match status" value="1"/>
</dbReference>
<dbReference type="GO" id="GO:0004560">
    <property type="term" value="F:alpha-L-fucosidase activity"/>
    <property type="evidence" value="ECO:0007669"/>
    <property type="project" value="InterPro"/>
</dbReference>
<evidence type="ECO:0000259" key="7">
    <source>
        <dbReference type="Pfam" id="PF01120"/>
    </source>
</evidence>
<dbReference type="InterPro" id="IPR000933">
    <property type="entry name" value="Glyco_hydro_29"/>
</dbReference>
<dbReference type="PANTHER" id="PTHR10030">
    <property type="entry name" value="ALPHA-L-FUCOSIDASE"/>
    <property type="match status" value="1"/>
</dbReference>
<dbReference type="SUPFAM" id="SSF51445">
    <property type="entry name" value="(Trans)glycosidases"/>
    <property type="match status" value="1"/>
</dbReference>
<sequence length="478" mass="53231">MSNPADAGINLNYLANVRPSSRQLAWQRMEMYAFIHFGMNTMTDREWGLGHEDPALFDPQNVDVEQWMDALVAGGMTGVILTCKHHDGFCLWPSRYTQHTIAASPWRGGKGDLVREVSESARRHGLKFGVYLSPWDRTEDSYGKGKAYDDFYVGQLTELLTQYGPIFSVWLDGANGEGKNGKTQYYDWDRYYNVIRSLQPNAVISVCGPDVRWAGNEAGHVRDNEWSVVPRRLRSAELTMENSQQEDDASFASTVRSQDDDLGSREAVSGYGDDVCWYPAEVDTSIRPGWFYHKYEDDKVMNADQLFDLWLSAVGGNSSLLLNIPPSPEGLFAEPDVESLKGLGSRINEFRKALASACCEVKTSSANEAAMRLIDGNQDTYWSPSTDDVAPAVTLTFPQLTTINAVVVEEAIECGQRIEHMRVTGVLSDGTECVLGQSGTVGYRRILRFDDVEVSSVTLHVDDSRLTPMISRAAAVRI</sequence>
<comment type="caution">
    <text evidence="8">The sequence shown here is derived from an EMBL/GenBank/DDBJ whole genome shotgun (WGS) entry which is preliminary data.</text>
</comment>
<dbReference type="InterPro" id="IPR008979">
    <property type="entry name" value="Galactose-bd-like_sf"/>
</dbReference>
<organism evidence="8 9">
    <name type="scientific">Bifidobacterium longum subsp. suis</name>
    <dbReference type="NCBI Taxonomy" id="1695"/>
    <lineage>
        <taxon>Bacteria</taxon>
        <taxon>Bacillati</taxon>
        <taxon>Actinomycetota</taxon>
        <taxon>Actinomycetes</taxon>
        <taxon>Bifidobacteriales</taxon>
        <taxon>Bifidobacteriaceae</taxon>
        <taxon>Bifidobacterium</taxon>
    </lineage>
</organism>
<dbReference type="RefSeq" id="WP_071474454.1">
    <property type="nucleotide sequence ID" value="NZ_JBHDYF010000003.1"/>
</dbReference>
<dbReference type="Pfam" id="PF01120">
    <property type="entry name" value="Alpha_L_fucos"/>
    <property type="match status" value="1"/>
</dbReference>
<protein>
    <recommendedName>
        <fullName evidence="2">alpha-L-fucosidase</fullName>
        <ecNumber evidence="2">3.2.1.51</ecNumber>
    </recommendedName>
</protein>
<dbReference type="GO" id="GO:0005764">
    <property type="term" value="C:lysosome"/>
    <property type="evidence" value="ECO:0007669"/>
    <property type="project" value="TreeGrafter"/>
</dbReference>
<dbReference type="GO" id="GO:0006004">
    <property type="term" value="P:fucose metabolic process"/>
    <property type="evidence" value="ECO:0007669"/>
    <property type="project" value="TreeGrafter"/>
</dbReference>
<evidence type="ECO:0000313" key="9">
    <source>
        <dbReference type="Proteomes" id="UP000181801"/>
    </source>
</evidence>
<dbReference type="EMBL" id="MOAE01000019">
    <property type="protein sequence ID" value="OIN64525.1"/>
    <property type="molecule type" value="Genomic_DNA"/>
</dbReference>
<evidence type="ECO:0000313" key="8">
    <source>
        <dbReference type="EMBL" id="OIN64525.1"/>
    </source>
</evidence>